<dbReference type="PANTHER" id="PTHR46068:SF1">
    <property type="entry name" value="TRANSPOSASE IS30-LIKE HTH DOMAIN-CONTAINING PROTEIN"/>
    <property type="match status" value="1"/>
</dbReference>
<dbReference type="OrthoDB" id="5823363at2759"/>
<name>A0A016UTF5_9BILA</name>
<sequence>MPLIRVRPGRPVTVSAPPPENILRKRTARNPARSMRRMAKELNVSEGTVRKVGKRMLKMRPCKFQKRHGLSDAQKKVRVKKYKRLLYRAANGEHLRMLFTTEKLFAVEQSYNSQNVRVLARTSNAANQAGRTVSRRVKAASVMVWAGVSGTGERKLSEKEGALILVTRTLQGL</sequence>
<proteinExistence type="predicted"/>
<evidence type="ECO:0008006" key="3">
    <source>
        <dbReference type="Google" id="ProtNLM"/>
    </source>
</evidence>
<evidence type="ECO:0000313" key="2">
    <source>
        <dbReference type="Proteomes" id="UP000024635"/>
    </source>
</evidence>
<gene>
    <name evidence="1" type="primary">Acey_s0027.g1531</name>
    <name evidence="1" type="ORF">Y032_0027g1531</name>
</gene>
<reference evidence="2" key="1">
    <citation type="journal article" date="2015" name="Nat. Genet.">
        <title>The genome and transcriptome of the zoonotic hookworm Ancylostoma ceylanicum identify infection-specific gene families.</title>
        <authorList>
            <person name="Schwarz E.M."/>
            <person name="Hu Y."/>
            <person name="Antoshechkin I."/>
            <person name="Miller M.M."/>
            <person name="Sternberg P.W."/>
            <person name="Aroian R.V."/>
        </authorList>
    </citation>
    <scope>NUCLEOTIDE SEQUENCE</scope>
    <source>
        <strain evidence="2">HY135</strain>
    </source>
</reference>
<dbReference type="InterPro" id="IPR036397">
    <property type="entry name" value="RNaseH_sf"/>
</dbReference>
<dbReference type="Gene3D" id="3.30.420.10">
    <property type="entry name" value="Ribonuclease H-like superfamily/Ribonuclease H"/>
    <property type="match status" value="1"/>
</dbReference>
<accession>A0A016UTF5</accession>
<keyword evidence="2" id="KW-1185">Reference proteome</keyword>
<comment type="caution">
    <text evidence="1">The sequence shown here is derived from an EMBL/GenBank/DDBJ whole genome shotgun (WGS) entry which is preliminary data.</text>
</comment>
<dbReference type="EMBL" id="JARK01001363">
    <property type="protein sequence ID" value="EYC18465.1"/>
    <property type="molecule type" value="Genomic_DNA"/>
</dbReference>
<organism evidence="1 2">
    <name type="scientific">Ancylostoma ceylanicum</name>
    <dbReference type="NCBI Taxonomy" id="53326"/>
    <lineage>
        <taxon>Eukaryota</taxon>
        <taxon>Metazoa</taxon>
        <taxon>Ecdysozoa</taxon>
        <taxon>Nematoda</taxon>
        <taxon>Chromadorea</taxon>
        <taxon>Rhabditida</taxon>
        <taxon>Rhabditina</taxon>
        <taxon>Rhabditomorpha</taxon>
        <taxon>Strongyloidea</taxon>
        <taxon>Ancylostomatidae</taxon>
        <taxon>Ancylostomatinae</taxon>
        <taxon>Ancylostoma</taxon>
    </lineage>
</organism>
<protein>
    <recommendedName>
        <fullName evidence="3">Transposase Tc1-like domain-containing protein</fullName>
    </recommendedName>
</protein>
<dbReference type="PANTHER" id="PTHR46068">
    <property type="entry name" value="PROTEIN CBG27172"/>
    <property type="match status" value="1"/>
</dbReference>
<dbReference type="GO" id="GO:0003676">
    <property type="term" value="F:nucleic acid binding"/>
    <property type="evidence" value="ECO:0007669"/>
    <property type="project" value="InterPro"/>
</dbReference>
<dbReference type="AlphaFoldDB" id="A0A016UTF5"/>
<evidence type="ECO:0000313" key="1">
    <source>
        <dbReference type="EMBL" id="EYC18465.1"/>
    </source>
</evidence>
<dbReference type="Proteomes" id="UP000024635">
    <property type="component" value="Unassembled WGS sequence"/>
</dbReference>